<dbReference type="NCBIfam" id="TIGR00208">
    <property type="entry name" value="fliS"/>
    <property type="match status" value="1"/>
</dbReference>
<keyword evidence="7" id="KW-0966">Cell projection</keyword>
<dbReference type="GO" id="GO:0005829">
    <property type="term" value="C:cytosol"/>
    <property type="evidence" value="ECO:0007669"/>
    <property type="project" value="UniProtKB-SubCell"/>
</dbReference>
<dbReference type="EMBL" id="NWTK01000001">
    <property type="protein sequence ID" value="PKR55919.1"/>
    <property type="molecule type" value="Genomic_DNA"/>
</dbReference>
<dbReference type="CDD" id="cd16098">
    <property type="entry name" value="FliS"/>
    <property type="match status" value="1"/>
</dbReference>
<dbReference type="PANTHER" id="PTHR34773:SF1">
    <property type="entry name" value="FLAGELLAR SECRETION CHAPERONE FLIS"/>
    <property type="match status" value="1"/>
</dbReference>
<dbReference type="SUPFAM" id="SSF101116">
    <property type="entry name" value="Flagellar export chaperone FliS"/>
    <property type="match status" value="1"/>
</dbReference>
<name>A0A2N3KZC1_9PROT</name>
<dbReference type="InterPro" id="IPR036584">
    <property type="entry name" value="FliS_sf"/>
</dbReference>
<dbReference type="Proteomes" id="UP000233597">
    <property type="component" value="Unassembled WGS sequence"/>
</dbReference>
<dbReference type="InterPro" id="IPR003713">
    <property type="entry name" value="FliS"/>
</dbReference>
<keyword evidence="7" id="KW-0282">Flagellum</keyword>
<evidence type="ECO:0000256" key="1">
    <source>
        <dbReference type="ARBA" id="ARBA00004514"/>
    </source>
</evidence>
<evidence type="ECO:0000256" key="4">
    <source>
        <dbReference type="ARBA" id="ARBA00022795"/>
    </source>
</evidence>
<evidence type="ECO:0000256" key="6">
    <source>
        <dbReference type="SAM" id="MobiDB-lite"/>
    </source>
</evidence>
<reference evidence="7 8" key="1">
    <citation type="submission" date="2017-09" db="EMBL/GenBank/DDBJ databases">
        <title>Biodiversity and function of Thalassospira species in the particle-attached aromatic-hydrocarbon-degrading consortia from the surface seawater of the South China Sea.</title>
        <authorList>
            <person name="Dong C."/>
            <person name="Liu R."/>
            <person name="Shao Z."/>
        </authorList>
    </citation>
    <scope>NUCLEOTIDE SEQUENCE [LARGE SCALE GENOMIC DNA]</scope>
    <source>
        <strain evidence="7 8">CSC1P2</strain>
    </source>
</reference>
<comment type="subcellular location">
    <subcellularLocation>
        <location evidence="1">Cytoplasm</location>
        <location evidence="1">Cytosol</location>
    </subcellularLocation>
</comment>
<keyword evidence="5" id="KW-0143">Chaperone</keyword>
<dbReference type="Gene3D" id="1.20.120.340">
    <property type="entry name" value="Flagellar protein FliS"/>
    <property type="match status" value="1"/>
</dbReference>
<dbReference type="RefSeq" id="WP_101263908.1">
    <property type="nucleotide sequence ID" value="NZ_NWTK01000001.1"/>
</dbReference>
<proteinExistence type="inferred from homology"/>
<evidence type="ECO:0000256" key="5">
    <source>
        <dbReference type="ARBA" id="ARBA00023186"/>
    </source>
</evidence>
<keyword evidence="4" id="KW-1005">Bacterial flagellum biogenesis</keyword>
<dbReference type="OrthoDB" id="7355300at2"/>
<dbReference type="AlphaFoldDB" id="A0A2N3KZC1"/>
<accession>A0A2N3KZC1</accession>
<feature type="compositionally biased region" description="Low complexity" evidence="6">
    <location>
        <begin position="146"/>
        <end position="160"/>
    </location>
</feature>
<dbReference type="Pfam" id="PF02561">
    <property type="entry name" value="FliS"/>
    <property type="match status" value="1"/>
</dbReference>
<evidence type="ECO:0000313" key="7">
    <source>
        <dbReference type="EMBL" id="PKR55919.1"/>
    </source>
</evidence>
<protein>
    <submittedName>
        <fullName evidence="7">Flagellar export chaperone FliS</fullName>
    </submittedName>
</protein>
<dbReference type="PANTHER" id="PTHR34773">
    <property type="entry name" value="FLAGELLAR SECRETION CHAPERONE FLIS"/>
    <property type="match status" value="1"/>
</dbReference>
<evidence type="ECO:0000256" key="3">
    <source>
        <dbReference type="ARBA" id="ARBA00022490"/>
    </source>
</evidence>
<evidence type="ECO:0000313" key="8">
    <source>
        <dbReference type="Proteomes" id="UP000233597"/>
    </source>
</evidence>
<evidence type="ECO:0000256" key="2">
    <source>
        <dbReference type="ARBA" id="ARBA00008787"/>
    </source>
</evidence>
<gene>
    <name evidence="7" type="primary">fliS</name>
    <name evidence="7" type="ORF">COO20_01490</name>
</gene>
<keyword evidence="7" id="KW-0969">Cilium</keyword>
<dbReference type="GO" id="GO:0044780">
    <property type="term" value="P:bacterial-type flagellum assembly"/>
    <property type="evidence" value="ECO:0007669"/>
    <property type="project" value="InterPro"/>
</dbReference>
<sequence length="182" mass="19781">MNTNAARAYGDQQVNTASPAQMVYMLYNKAISVLQEAIKAIEENDIQARCNANCRAMEIIAHLSGTLDLEQGGEIARNLQEIYRFSMVHLMKVDRNNDVQAAQDVIGLLTPMRDSWAILARRSADELRQAVQGAKDGNLEQQDLSQAAAAPASEQSEGAPRSSASEDEPKQPPRPSGISISA</sequence>
<dbReference type="GO" id="GO:0071973">
    <property type="term" value="P:bacterial-type flagellum-dependent cell motility"/>
    <property type="evidence" value="ECO:0007669"/>
    <property type="project" value="TreeGrafter"/>
</dbReference>
<feature type="region of interest" description="Disordered" evidence="6">
    <location>
        <begin position="134"/>
        <end position="182"/>
    </location>
</feature>
<comment type="caution">
    <text evidence="7">The sequence shown here is derived from an EMBL/GenBank/DDBJ whole genome shotgun (WGS) entry which is preliminary data.</text>
</comment>
<keyword evidence="3" id="KW-0963">Cytoplasm</keyword>
<comment type="similarity">
    <text evidence="2">Belongs to the FliS family.</text>
</comment>
<organism evidence="7 8">
    <name type="scientific">Thalassospira marina</name>
    <dbReference type="NCBI Taxonomy" id="2048283"/>
    <lineage>
        <taxon>Bacteria</taxon>
        <taxon>Pseudomonadati</taxon>
        <taxon>Pseudomonadota</taxon>
        <taxon>Alphaproteobacteria</taxon>
        <taxon>Rhodospirillales</taxon>
        <taxon>Thalassospiraceae</taxon>
        <taxon>Thalassospira</taxon>
    </lineage>
</organism>